<dbReference type="AlphaFoldDB" id="A0A378RNI1"/>
<keyword evidence="2" id="KW-1185">Reference proteome</keyword>
<reference evidence="1 2" key="1">
    <citation type="submission" date="2018-06" db="EMBL/GenBank/DDBJ databases">
        <authorList>
            <consortium name="Pathogen Informatics"/>
            <person name="Doyle S."/>
        </authorList>
    </citation>
    <scope>NUCLEOTIDE SEQUENCE [LARGE SCALE GENOMIC DNA]</scope>
    <source>
        <strain evidence="1 2">NCTC11179</strain>
    </source>
</reference>
<organism evidence="1 2">
    <name type="scientific">Myroides odoratus</name>
    <name type="common">Flavobacterium odoratum</name>
    <dbReference type="NCBI Taxonomy" id="256"/>
    <lineage>
        <taxon>Bacteria</taxon>
        <taxon>Pseudomonadati</taxon>
        <taxon>Bacteroidota</taxon>
        <taxon>Flavobacteriia</taxon>
        <taxon>Flavobacteriales</taxon>
        <taxon>Flavobacteriaceae</taxon>
        <taxon>Myroides</taxon>
    </lineage>
</organism>
<evidence type="ECO:0000313" key="2">
    <source>
        <dbReference type="Proteomes" id="UP000255024"/>
    </source>
</evidence>
<proteinExistence type="predicted"/>
<dbReference type="RefSeq" id="WP_115091491.1">
    <property type="nucleotide sequence ID" value="NZ_CP068107.1"/>
</dbReference>
<dbReference type="Proteomes" id="UP000255024">
    <property type="component" value="Unassembled WGS sequence"/>
</dbReference>
<name>A0A378RNI1_MYROD</name>
<evidence type="ECO:0000313" key="1">
    <source>
        <dbReference type="EMBL" id="STZ28576.1"/>
    </source>
</evidence>
<gene>
    <name evidence="1" type="ORF">NCTC11179_02127</name>
</gene>
<protein>
    <submittedName>
        <fullName evidence="1">Uncharacterized protein</fullName>
    </submittedName>
</protein>
<accession>A0A378RNI1</accession>
<dbReference type="EMBL" id="UGQL01000001">
    <property type="protein sequence ID" value="STZ28576.1"/>
    <property type="molecule type" value="Genomic_DNA"/>
</dbReference>
<sequence>MKQGVLNIKVDYKPLDTYKNVTVRSGSNRQNYNANTRYFEPDRRIDPYVVLVQCGVNDVHNIVSGLVNADLTDVSWKQLTAIGYKEIVSTDKEFKIGTGADKGKLTIFKNVSDLEPITILFSARFMDNTTKRVVNFQESFNLITLPIAESPVLLETSAPVGYNLFPTENNQGLICQADLYRGKDKVPAAYWWYNGQYEIGNVEGYQGQYTNKLFIDASKINKSGTIIKVEVADCSEYLNQLIEQKVETDTEVIQWRELYMTVNLNCINGSKFMTISGSKFVKLTESLTGSIVVSCVRNIVQGVAAQSQVGVMDGGTFYRIGAMIEGENSFVYNVKNSVTEVRFYGGNSHAESSGVVIDLHDLKVEQSKVMTPWSPSKEDLQDLITQKTEHYKSNTSLPENYRPNPKPTKLYTADFMLMKKLPGYTEEILYPTSVSPEASSVQVEMVLNTNNGIIQQPEQFLSVGWLKQSNGTFKYKGFKVNISIADIKSLNEANKQLDYELREDLTLKP</sequence>